<dbReference type="PANTHER" id="PTHR22900">
    <property type="entry name" value="PROTEIN CBG14245-RELATED"/>
    <property type="match status" value="1"/>
</dbReference>
<gene>
    <name evidence="1" type="ORF">NSCI0253_LOCUS27342</name>
</gene>
<dbReference type="EMBL" id="HBFQ01038559">
    <property type="protein sequence ID" value="CAD8852992.1"/>
    <property type="molecule type" value="Transcribed_RNA"/>
</dbReference>
<reference evidence="1" key="1">
    <citation type="submission" date="2021-01" db="EMBL/GenBank/DDBJ databases">
        <authorList>
            <person name="Corre E."/>
            <person name="Pelletier E."/>
            <person name="Niang G."/>
            <person name="Scheremetjew M."/>
            <person name="Finn R."/>
            <person name="Kale V."/>
            <person name="Holt S."/>
            <person name="Cochrane G."/>
            <person name="Meng A."/>
            <person name="Brown T."/>
            <person name="Cohen L."/>
        </authorList>
    </citation>
    <scope>NUCLEOTIDE SEQUENCE</scope>
</reference>
<dbReference type="InterPro" id="IPR005331">
    <property type="entry name" value="Sulfotransferase"/>
</dbReference>
<dbReference type="GO" id="GO:0050650">
    <property type="term" value="P:chondroitin sulfate proteoglycan biosynthetic process"/>
    <property type="evidence" value="ECO:0007669"/>
    <property type="project" value="InterPro"/>
</dbReference>
<dbReference type="AlphaFoldDB" id="A0A7S1AG21"/>
<accession>A0A7S1AG21</accession>
<dbReference type="PANTHER" id="PTHR22900:SF5">
    <property type="entry name" value="PROTEIN CBG14245"/>
    <property type="match status" value="1"/>
</dbReference>
<organism evidence="1">
    <name type="scientific">Noctiluca scintillans</name>
    <name type="common">Sea sparkle</name>
    <name type="synonym">Red tide dinoflagellate</name>
    <dbReference type="NCBI Taxonomy" id="2966"/>
    <lineage>
        <taxon>Eukaryota</taxon>
        <taxon>Sar</taxon>
        <taxon>Alveolata</taxon>
        <taxon>Dinophyceae</taxon>
        <taxon>Noctilucales</taxon>
        <taxon>Noctilucaceae</taxon>
        <taxon>Noctiluca</taxon>
    </lineage>
</organism>
<evidence type="ECO:0000313" key="1">
    <source>
        <dbReference type="EMBL" id="CAD8852992.1"/>
    </source>
</evidence>
<sequence length="336" mass="38575">MHQNVITKKKMRGVSPCLCAVGATNFVALVFFATPRNVTLDDLMLINRNSSSIAERIVREAYNVTYRHIDPCPPNVPMKSCLQTALTRIRDSTTVPWWFMSMLRDATTSGSGLWGGWHVLKTDDLEFCAIEKVGSTMMRNLVCRLNNQTFRGQPCQSKRKNPHRKKIVFLRDPLERFLSGFLNWCVDDPSSGHCMPKSVFTDKKLRKALSTRALFESFVDSPLQWNLHFFPLGFYCDGLYRSLHTYDFVGFMGNDTEHQLLMLGERYGSGVKKAMEDGTEMSYSLHFTSSHNHITEYYTAATVRKILSYHSLDYVRLNLPVPQWAVDMLNGEEKER</sequence>
<proteinExistence type="predicted"/>
<dbReference type="GO" id="GO:0047756">
    <property type="term" value="F:chondroitin 4-sulfotransferase activity"/>
    <property type="evidence" value="ECO:0007669"/>
    <property type="project" value="InterPro"/>
</dbReference>
<evidence type="ECO:0008006" key="2">
    <source>
        <dbReference type="Google" id="ProtNLM"/>
    </source>
</evidence>
<dbReference type="GO" id="GO:1902884">
    <property type="term" value="P:positive regulation of response to oxidative stress"/>
    <property type="evidence" value="ECO:0007669"/>
    <property type="project" value="InterPro"/>
</dbReference>
<dbReference type="Pfam" id="PF03567">
    <property type="entry name" value="Sulfotransfer_2"/>
    <property type="match status" value="1"/>
</dbReference>
<dbReference type="GO" id="GO:0016020">
    <property type="term" value="C:membrane"/>
    <property type="evidence" value="ECO:0007669"/>
    <property type="project" value="InterPro"/>
</dbReference>
<protein>
    <recommendedName>
        <fullName evidence="2">Carbohydrate sulfotransferase</fullName>
    </recommendedName>
</protein>
<dbReference type="InterPro" id="IPR007669">
    <property type="entry name" value="Chst-1-like"/>
</dbReference>
<name>A0A7S1AG21_NOCSC</name>